<reference evidence="1 2" key="1">
    <citation type="submission" date="2019-07" db="EMBL/GenBank/DDBJ databases">
        <title>Shewanella sp. YLB-06 whole genomic sequence.</title>
        <authorList>
            <person name="Yu L."/>
        </authorList>
    </citation>
    <scope>NUCLEOTIDE SEQUENCE [LARGE SCALE GENOMIC DNA]</scope>
    <source>
        <strain evidence="1 2">YLB-06</strain>
    </source>
</reference>
<dbReference type="Proteomes" id="UP000315947">
    <property type="component" value="Chromosome"/>
</dbReference>
<evidence type="ECO:0000313" key="1">
    <source>
        <dbReference type="EMBL" id="QDO85067.1"/>
    </source>
</evidence>
<organism evidence="1 2">
    <name type="scientific">Shewanella psychropiezotolerans</name>
    <dbReference type="NCBI Taxonomy" id="2593655"/>
    <lineage>
        <taxon>Bacteria</taxon>
        <taxon>Pseudomonadati</taxon>
        <taxon>Pseudomonadota</taxon>
        <taxon>Gammaproteobacteria</taxon>
        <taxon>Alteromonadales</taxon>
        <taxon>Shewanellaceae</taxon>
        <taxon>Shewanella</taxon>
    </lineage>
</organism>
<dbReference type="EMBL" id="CP041614">
    <property type="protein sequence ID" value="QDO85067.1"/>
    <property type="molecule type" value="Genomic_DNA"/>
</dbReference>
<evidence type="ECO:0000313" key="2">
    <source>
        <dbReference type="Proteomes" id="UP000315947"/>
    </source>
</evidence>
<evidence type="ECO:0008006" key="3">
    <source>
        <dbReference type="Google" id="ProtNLM"/>
    </source>
</evidence>
<keyword evidence="2" id="KW-1185">Reference proteome</keyword>
<proteinExistence type="predicted"/>
<accession>A0ABX5X2V8</accession>
<protein>
    <recommendedName>
        <fullName evidence="3">Orphan protein</fullName>
    </recommendedName>
</protein>
<gene>
    <name evidence="1" type="ORF">FM037_19810</name>
</gene>
<name>A0ABX5X2V8_9GAMM</name>
<sequence length="110" mass="12468">MKREVYCQLTSCKLSFSLKRFAFTSILNNLNNLNNNAYVFALGFDVPKEDSPITEGLKRLQQLQSLTVMEKANAKQTTSYEPPKLPLENSLSQDDFLMACTASLKQENKL</sequence>